<organism evidence="2">
    <name type="scientific">Echinococcus granulosus</name>
    <name type="common">Hydatid tapeworm</name>
    <dbReference type="NCBI Taxonomy" id="6210"/>
    <lineage>
        <taxon>Eukaryota</taxon>
        <taxon>Metazoa</taxon>
        <taxon>Spiralia</taxon>
        <taxon>Lophotrochozoa</taxon>
        <taxon>Platyhelminthes</taxon>
        <taxon>Cestoda</taxon>
        <taxon>Eucestoda</taxon>
        <taxon>Cyclophyllidea</taxon>
        <taxon>Taeniidae</taxon>
        <taxon>Echinococcus</taxon>
        <taxon>Echinococcus granulosus group</taxon>
    </lineage>
</organism>
<name>A0A068WZJ2_ECHGR</name>
<proteinExistence type="predicted"/>
<evidence type="ECO:0000259" key="1">
    <source>
        <dbReference type="Pfam" id="PF15867"/>
    </source>
</evidence>
<dbReference type="GO" id="GO:0007368">
    <property type="term" value="P:determination of left/right symmetry"/>
    <property type="evidence" value="ECO:0007669"/>
    <property type="project" value="TreeGrafter"/>
</dbReference>
<feature type="domain" description="Dynein attachment factor N-terminal" evidence="1">
    <location>
        <begin position="33"/>
        <end position="99"/>
    </location>
</feature>
<dbReference type="GO" id="GO:0005576">
    <property type="term" value="C:extracellular region"/>
    <property type="evidence" value="ECO:0007669"/>
    <property type="project" value="GOC"/>
</dbReference>
<dbReference type="GO" id="GO:0036157">
    <property type="term" value="C:outer dynein arm"/>
    <property type="evidence" value="ECO:0007669"/>
    <property type="project" value="InterPro"/>
</dbReference>
<dbReference type="AlphaFoldDB" id="A0A068WZJ2"/>
<protein>
    <submittedName>
        <fullName evidence="2 4">Coiled coil domain containing protein 103</fullName>
    </submittedName>
</protein>
<dbReference type="PANTHER" id="PTHR28572:SF1">
    <property type="entry name" value="COILED-COIL DOMAIN-CONTAINING PROTEIN 103"/>
    <property type="match status" value="1"/>
</dbReference>
<evidence type="ECO:0000313" key="2">
    <source>
        <dbReference type="EMBL" id="CDS23107.1"/>
    </source>
</evidence>
<dbReference type="InterPro" id="IPR031733">
    <property type="entry name" value="Dynein_attach_N"/>
</dbReference>
<dbReference type="InterPro" id="IPR042422">
    <property type="entry name" value="CC103"/>
</dbReference>
<dbReference type="GO" id="GO:0036159">
    <property type="term" value="P:inner dynein arm assembly"/>
    <property type="evidence" value="ECO:0007669"/>
    <property type="project" value="TreeGrafter"/>
</dbReference>
<sequence>MRLVEWAGKKCTSFLLLLLERMEESHLKSIGLSIDALEKDLKRSVREEQRHWHENDAKLRAVQQKVATYEEFRSMVEGCELRPLQLKEVKEATKRYAGWSPLLAPVPSSVKIPQPGDLASLGDFQIVRKLSPCLLNKLPESGG</sequence>
<reference evidence="2 3" key="1">
    <citation type="journal article" date="2013" name="Nature">
        <title>The genomes of four tapeworm species reveal adaptations to parasitism.</title>
        <authorList>
            <person name="Tsai I.J."/>
            <person name="Zarowiecki M."/>
            <person name="Holroyd N."/>
            <person name="Garciarrubio A."/>
            <person name="Sanchez-Flores A."/>
            <person name="Brooks K.L."/>
            <person name="Tracey A."/>
            <person name="Bobes R.J."/>
            <person name="Fragoso G."/>
            <person name="Sciutto E."/>
            <person name="Aslett M."/>
            <person name="Beasley H."/>
            <person name="Bennett H.M."/>
            <person name="Cai J."/>
            <person name="Camicia F."/>
            <person name="Clark R."/>
            <person name="Cucher M."/>
            <person name="De Silva N."/>
            <person name="Day T.A."/>
            <person name="Deplazes P."/>
            <person name="Estrada K."/>
            <person name="Fernandez C."/>
            <person name="Holland P.W."/>
            <person name="Hou J."/>
            <person name="Hu S."/>
            <person name="Huckvale T."/>
            <person name="Hung S.S."/>
            <person name="Kamenetzky L."/>
            <person name="Keane J.A."/>
            <person name="Kiss F."/>
            <person name="Koziol U."/>
            <person name="Lambert O."/>
            <person name="Liu K."/>
            <person name="Luo X."/>
            <person name="Luo Y."/>
            <person name="Macchiaroli N."/>
            <person name="Nichol S."/>
            <person name="Paps J."/>
            <person name="Parkinson J."/>
            <person name="Pouchkina-Stantcheva N."/>
            <person name="Riddiford N."/>
            <person name="Rosenzvit M."/>
            <person name="Salinas G."/>
            <person name="Wasmuth J.D."/>
            <person name="Zamanian M."/>
            <person name="Zheng Y."/>
            <person name="Cai X."/>
            <person name="Soberon X."/>
            <person name="Olson P.D."/>
            <person name="Laclette J.P."/>
            <person name="Brehm K."/>
            <person name="Berriman M."/>
            <person name="Garciarrubio A."/>
            <person name="Bobes R.J."/>
            <person name="Fragoso G."/>
            <person name="Sanchez-Flores A."/>
            <person name="Estrada K."/>
            <person name="Cevallos M.A."/>
            <person name="Morett E."/>
            <person name="Gonzalez V."/>
            <person name="Portillo T."/>
            <person name="Ochoa-Leyva A."/>
            <person name="Jose M.V."/>
            <person name="Sciutto E."/>
            <person name="Landa A."/>
            <person name="Jimenez L."/>
            <person name="Valdes V."/>
            <person name="Carrero J.C."/>
            <person name="Larralde C."/>
            <person name="Morales-Montor J."/>
            <person name="Limon-Lason J."/>
            <person name="Soberon X."/>
            <person name="Laclette J.P."/>
        </authorList>
    </citation>
    <scope>NUCLEOTIDE SEQUENCE [LARGE SCALE GENOMIC DNA]</scope>
</reference>
<dbReference type="WBParaSite" id="EgrG_001086900">
    <property type="protein sequence ID" value="EgrG_001086900"/>
    <property type="gene ID" value="EgrG_001086900"/>
</dbReference>
<dbReference type="GO" id="GO:0003351">
    <property type="term" value="P:epithelial cilium movement involved in extracellular fluid movement"/>
    <property type="evidence" value="ECO:0007669"/>
    <property type="project" value="TreeGrafter"/>
</dbReference>
<evidence type="ECO:0000313" key="3">
    <source>
        <dbReference type="Proteomes" id="UP000492820"/>
    </source>
</evidence>
<dbReference type="EMBL" id="LK028589">
    <property type="protein sequence ID" value="CDS23107.1"/>
    <property type="molecule type" value="Genomic_DNA"/>
</dbReference>
<reference evidence="4" key="3">
    <citation type="submission" date="2020-10" db="UniProtKB">
        <authorList>
            <consortium name="WormBaseParasite"/>
        </authorList>
    </citation>
    <scope>IDENTIFICATION</scope>
</reference>
<dbReference type="PANTHER" id="PTHR28572">
    <property type="entry name" value="COILED-COIL DOMAIN-CONTAINING PROTEIN 103"/>
    <property type="match status" value="1"/>
</dbReference>
<gene>
    <name evidence="2" type="ORF">EgrG_001086900</name>
</gene>
<reference evidence="2" key="2">
    <citation type="submission" date="2014-06" db="EMBL/GenBank/DDBJ databases">
        <authorList>
            <person name="Aslett M."/>
        </authorList>
    </citation>
    <scope>NUCLEOTIDE SEQUENCE</scope>
</reference>
<accession>A0A068WZJ2</accession>
<evidence type="ECO:0000313" key="4">
    <source>
        <dbReference type="WBParaSite" id="EgrG_001086900"/>
    </source>
</evidence>
<dbReference type="OrthoDB" id="447931at2759"/>
<dbReference type="Pfam" id="PF15867">
    <property type="entry name" value="Dynein_attach_N"/>
    <property type="match status" value="1"/>
</dbReference>
<dbReference type="Proteomes" id="UP000492820">
    <property type="component" value="Unassembled WGS sequence"/>
</dbReference>